<evidence type="ECO:0000313" key="3">
    <source>
        <dbReference type="EMBL" id="CUV66164.1"/>
    </source>
</evidence>
<reference evidence="3" key="1">
    <citation type="submission" date="2015-11" db="EMBL/GenBank/DDBJ databases">
        <authorList>
            <person name="Zhang Y."/>
            <person name="Guo Z."/>
        </authorList>
    </citation>
    <scope>NUCLEOTIDE SEQUENCE</scope>
    <source>
        <strain evidence="3">BN30871</strain>
    </source>
</reference>
<dbReference type="Pfam" id="PF00353">
    <property type="entry name" value="HemolysinCabind"/>
    <property type="match status" value="3"/>
</dbReference>
<dbReference type="PRINTS" id="PR00313">
    <property type="entry name" value="CABNDNGRPT"/>
</dbReference>
<dbReference type="EMBL" id="FAXN01000067">
    <property type="protein sequence ID" value="CUV66164.1"/>
    <property type="molecule type" value="Genomic_DNA"/>
</dbReference>
<dbReference type="InterPro" id="IPR050557">
    <property type="entry name" value="RTX_toxin/Mannuronan_C5-epim"/>
</dbReference>
<protein>
    <submittedName>
        <fullName evidence="3">Ca2+-binding protein, RTX toxin</fullName>
    </submittedName>
</protein>
<dbReference type="InterPro" id="IPR018511">
    <property type="entry name" value="Hemolysin-typ_Ca-bd_CS"/>
</dbReference>
<dbReference type="InterPro" id="IPR001343">
    <property type="entry name" value="Hemolysn_Ca-bd"/>
</dbReference>
<organism evidence="3">
    <name type="scientific">Sulfurovum sp. enrichment culture clone C5</name>
    <dbReference type="NCBI Taxonomy" id="497650"/>
    <lineage>
        <taxon>Bacteria</taxon>
        <taxon>Pseudomonadati</taxon>
        <taxon>Campylobacterota</taxon>
        <taxon>Epsilonproteobacteria</taxon>
        <taxon>Campylobacterales</taxon>
        <taxon>Sulfurovaceae</taxon>
        <taxon>Sulfurovum</taxon>
        <taxon>environmental samples</taxon>
    </lineage>
</organism>
<evidence type="ECO:0000256" key="2">
    <source>
        <dbReference type="ARBA" id="ARBA00022525"/>
    </source>
</evidence>
<sequence length="229" mass="24655">MGYQEDTEGLYVNILTNEARGGTAQGDIISGFEGIIGGSGNDVLIGNNGDNDLFGNEGDDVIFGGLGNDIIIEESGYNTLYGEDGDDFIYGGVNDDFIIGGDDNDTIYGKYGNDRISGGEGNDIFVFDTELNEDGNVDKISDFIHSDDVFYIDNDIFESFSSVIFGSIESENFVSGKSAIDENDYIIYDTDTGNIWYDADGSGAESSAVLFATLCNKPADIDYTNFIVI</sequence>
<accession>A0A0S4XPD7</accession>
<comment type="subcellular location">
    <subcellularLocation>
        <location evidence="1">Secreted</location>
    </subcellularLocation>
</comment>
<dbReference type="PROSITE" id="PS00330">
    <property type="entry name" value="HEMOLYSIN_CALCIUM"/>
    <property type="match status" value="1"/>
</dbReference>
<dbReference type="AlphaFoldDB" id="A0A0S4XPD7"/>
<dbReference type="GO" id="GO:0005509">
    <property type="term" value="F:calcium ion binding"/>
    <property type="evidence" value="ECO:0007669"/>
    <property type="project" value="InterPro"/>
</dbReference>
<proteinExistence type="predicted"/>
<evidence type="ECO:0000256" key="1">
    <source>
        <dbReference type="ARBA" id="ARBA00004613"/>
    </source>
</evidence>
<keyword evidence="2" id="KW-0964">Secreted</keyword>
<dbReference type="PANTHER" id="PTHR38340:SF1">
    <property type="entry name" value="S-LAYER PROTEIN"/>
    <property type="match status" value="1"/>
</dbReference>
<name>A0A0S4XPD7_9BACT</name>
<dbReference type="PANTHER" id="PTHR38340">
    <property type="entry name" value="S-LAYER PROTEIN"/>
    <property type="match status" value="1"/>
</dbReference>
<gene>
    <name evidence="3" type="ORF">BN3087_640001</name>
</gene>
<dbReference type="GO" id="GO:0005576">
    <property type="term" value="C:extracellular region"/>
    <property type="evidence" value="ECO:0007669"/>
    <property type="project" value="UniProtKB-SubCell"/>
</dbReference>
<dbReference type="InterPro" id="IPR011049">
    <property type="entry name" value="Serralysin-like_metalloprot_C"/>
</dbReference>
<dbReference type="SUPFAM" id="SSF51120">
    <property type="entry name" value="beta-Roll"/>
    <property type="match status" value="2"/>
</dbReference>
<dbReference type="Gene3D" id="2.150.10.10">
    <property type="entry name" value="Serralysin-like metalloprotease, C-terminal"/>
    <property type="match status" value="2"/>
</dbReference>